<dbReference type="GO" id="GO:0005737">
    <property type="term" value="C:cytoplasm"/>
    <property type="evidence" value="ECO:0007669"/>
    <property type="project" value="UniProtKB-SubCell"/>
</dbReference>
<dbReference type="HOGENOM" id="CLU_027634_2_0_1"/>
<proteinExistence type="inferred from homology"/>
<dbReference type="GO" id="GO:0005524">
    <property type="term" value="F:ATP binding"/>
    <property type="evidence" value="ECO:0007669"/>
    <property type="project" value="UniProtKB-UniRule"/>
</dbReference>
<evidence type="ECO:0000256" key="11">
    <source>
        <dbReference type="ARBA" id="ARBA00023277"/>
    </source>
</evidence>
<feature type="binding site" evidence="12">
    <location>
        <position position="275"/>
    </location>
    <ligand>
        <name>K(+)</name>
        <dbReference type="ChEBI" id="CHEBI:29103"/>
    </ligand>
</feature>
<dbReference type="STRING" id="1071383.J7RW43"/>
<comment type="caution">
    <text evidence="12">Lacks conserved residue(s) required for the propagation of feature annotation.</text>
</comment>
<evidence type="ECO:0000256" key="5">
    <source>
        <dbReference type="ARBA" id="ARBA00022723"/>
    </source>
</evidence>
<keyword evidence="10 12" id="KW-0630">Potassium</keyword>
<keyword evidence="12" id="KW-0539">Nucleus</keyword>
<feature type="binding site" evidence="12">
    <location>
        <position position="320"/>
    </location>
    <ligand>
        <name>K(+)</name>
        <dbReference type="ChEBI" id="CHEBI:29103"/>
    </ligand>
</feature>
<dbReference type="InterPro" id="IPR029056">
    <property type="entry name" value="Ribokinase-like"/>
</dbReference>
<keyword evidence="9 12" id="KW-0460">Magnesium</keyword>
<evidence type="ECO:0000256" key="1">
    <source>
        <dbReference type="ARBA" id="ARBA00005380"/>
    </source>
</evidence>
<feature type="binding site" evidence="12">
    <location>
        <position position="314"/>
    </location>
    <ligand>
        <name>K(+)</name>
        <dbReference type="ChEBI" id="CHEBI:29103"/>
    </ligand>
</feature>
<comment type="subcellular location">
    <subcellularLocation>
        <location evidence="12">Cytoplasm</location>
    </subcellularLocation>
    <subcellularLocation>
        <location evidence="12">Nucleus</location>
    </subcellularLocation>
</comment>
<dbReference type="KEGG" id="kng:KNAG_0C00840"/>
<feature type="binding site" evidence="12">
    <location>
        <position position="316"/>
    </location>
    <ligand>
        <name>K(+)</name>
        <dbReference type="ChEBI" id="CHEBI:29103"/>
    </ligand>
</feature>
<comment type="similarity">
    <text evidence="1">Belongs to the carbohydrate kinase pfkB family.</text>
</comment>
<dbReference type="InterPro" id="IPR011877">
    <property type="entry name" value="Ribokinase"/>
</dbReference>
<dbReference type="Pfam" id="PF00294">
    <property type="entry name" value="PfkB"/>
    <property type="match status" value="1"/>
</dbReference>
<keyword evidence="12" id="KW-0963">Cytoplasm</keyword>
<keyword evidence="8 12" id="KW-0067">ATP-binding</keyword>
<dbReference type="GeneID" id="34524877"/>
<dbReference type="OrthoDB" id="415590at2759"/>
<dbReference type="GO" id="GO:0019303">
    <property type="term" value="P:D-ribose catabolic process"/>
    <property type="evidence" value="ECO:0007669"/>
    <property type="project" value="UniProtKB-UniRule"/>
</dbReference>
<feature type="binding site" evidence="12">
    <location>
        <begin position="246"/>
        <end position="251"/>
    </location>
    <ligand>
        <name>ATP</name>
        <dbReference type="ChEBI" id="CHEBI:30616"/>
    </ligand>
</feature>
<dbReference type="SUPFAM" id="SSF53613">
    <property type="entry name" value="Ribokinase-like"/>
    <property type="match status" value="1"/>
</dbReference>
<evidence type="ECO:0000256" key="8">
    <source>
        <dbReference type="ARBA" id="ARBA00022840"/>
    </source>
</evidence>
<keyword evidence="15" id="KW-1185">Reference proteome</keyword>
<dbReference type="PRINTS" id="PR00990">
    <property type="entry name" value="RIBOKINASE"/>
</dbReference>
<keyword evidence="6 12" id="KW-0547">Nucleotide-binding</keyword>
<evidence type="ECO:0000259" key="13">
    <source>
        <dbReference type="Pfam" id="PF00294"/>
    </source>
</evidence>
<comment type="similarity">
    <text evidence="12">Belongs to the carbohydrate kinase PfkB family. Ribokinase subfamily.</text>
</comment>
<name>J7RW43_HUIN7</name>
<comment type="cofactor">
    <cofactor evidence="12">
        <name>Mg(2+)</name>
        <dbReference type="ChEBI" id="CHEBI:18420"/>
    </cofactor>
    <text evidence="12">Requires a divalent cation, most likely magnesium in vivo, as an electrophilic catalyst to aid phosphoryl group transfer. It is the chelate of the metal and the nucleotide that is the actual substrate.</text>
</comment>
<dbReference type="UniPathway" id="UPA00916">
    <property type="reaction ID" value="UER00889"/>
</dbReference>
<feature type="binding site" evidence="12">
    <location>
        <position position="277"/>
    </location>
    <ligand>
        <name>K(+)</name>
        <dbReference type="ChEBI" id="CHEBI:29103"/>
    </ligand>
</feature>
<evidence type="ECO:0000256" key="6">
    <source>
        <dbReference type="ARBA" id="ARBA00022741"/>
    </source>
</evidence>
<comment type="subunit">
    <text evidence="12">Homodimer.</text>
</comment>
<dbReference type="RefSeq" id="XP_022463443.1">
    <property type="nucleotide sequence ID" value="XM_022606781.1"/>
</dbReference>
<evidence type="ECO:0000256" key="12">
    <source>
        <dbReference type="HAMAP-Rule" id="MF_03215"/>
    </source>
</evidence>
<feature type="binding site" evidence="12">
    <location>
        <begin position="280"/>
        <end position="281"/>
    </location>
    <ligand>
        <name>ATP</name>
        <dbReference type="ChEBI" id="CHEBI:30616"/>
    </ligand>
</feature>
<evidence type="ECO:0000256" key="3">
    <source>
        <dbReference type="ARBA" id="ARBA00016943"/>
    </source>
</evidence>
<feature type="binding site" evidence="12">
    <location>
        <position position="281"/>
    </location>
    <ligand>
        <name>substrate</name>
    </ligand>
</feature>
<accession>J7RW43</accession>
<feature type="active site" description="Proton acceptor" evidence="12">
    <location>
        <position position="281"/>
    </location>
</feature>
<dbReference type="HAMAP" id="MF_01987">
    <property type="entry name" value="Ribokinase"/>
    <property type="match status" value="1"/>
</dbReference>
<keyword evidence="4 12" id="KW-0808">Transferase</keyword>
<dbReference type="EC" id="2.7.1.15" evidence="2 12"/>
<dbReference type="GO" id="GO:0004747">
    <property type="term" value="F:ribokinase activity"/>
    <property type="evidence" value="ECO:0007669"/>
    <property type="project" value="UniProtKB-UniRule"/>
</dbReference>
<dbReference type="InterPro" id="IPR002139">
    <property type="entry name" value="Ribo/fructo_kinase"/>
</dbReference>
<dbReference type="InterPro" id="IPR002173">
    <property type="entry name" value="Carboh/pur_kinase_PfkB_CS"/>
</dbReference>
<comment type="catalytic activity">
    <reaction evidence="12">
        <text>D-ribose + ATP = D-ribose 5-phosphate + ADP + H(+)</text>
        <dbReference type="Rhea" id="RHEA:13697"/>
        <dbReference type="ChEBI" id="CHEBI:15378"/>
        <dbReference type="ChEBI" id="CHEBI:30616"/>
        <dbReference type="ChEBI" id="CHEBI:47013"/>
        <dbReference type="ChEBI" id="CHEBI:78346"/>
        <dbReference type="ChEBI" id="CHEBI:456216"/>
        <dbReference type="EC" id="2.7.1.15"/>
    </reaction>
</comment>
<feature type="binding site" evidence="12">
    <location>
        <begin position="10"/>
        <end position="12"/>
    </location>
    <ligand>
        <name>substrate</name>
    </ligand>
</feature>
<dbReference type="AlphaFoldDB" id="J7RW43"/>
<dbReference type="OMA" id="DIVLIQQ"/>
<comment type="pathway">
    <text evidence="12">Carbohydrate metabolism; D-ribose degradation; D-ribose 5-phosphate from beta-D-ribopyranose: step 2/2.</text>
</comment>
<dbReference type="Gene3D" id="3.40.1190.20">
    <property type="match status" value="1"/>
</dbReference>
<feature type="binding site" evidence="12">
    <location>
        <position position="147"/>
    </location>
    <ligand>
        <name>substrate</name>
    </ligand>
</feature>
<keyword evidence="11 12" id="KW-0119">Carbohydrate metabolism</keyword>
<dbReference type="GO" id="GO:0046872">
    <property type="term" value="F:metal ion binding"/>
    <property type="evidence" value="ECO:0007669"/>
    <property type="project" value="UniProtKB-KW"/>
</dbReference>
<evidence type="ECO:0000256" key="7">
    <source>
        <dbReference type="ARBA" id="ARBA00022777"/>
    </source>
</evidence>
<evidence type="ECO:0000256" key="9">
    <source>
        <dbReference type="ARBA" id="ARBA00022842"/>
    </source>
</evidence>
<feature type="binding site" evidence="12">
    <location>
        <begin position="38"/>
        <end position="42"/>
    </location>
    <ligand>
        <name>substrate</name>
    </ligand>
</feature>
<evidence type="ECO:0000313" key="14">
    <source>
        <dbReference type="EMBL" id="CCK69197.1"/>
    </source>
</evidence>
<reference evidence="14 15" key="1">
    <citation type="journal article" date="2011" name="Proc. Natl. Acad. Sci. U.S.A.">
        <title>Evolutionary erosion of yeast sex chromosomes by mating-type switching accidents.</title>
        <authorList>
            <person name="Gordon J.L."/>
            <person name="Armisen D."/>
            <person name="Proux-Wera E."/>
            <person name="Oheigeartaigh S.S."/>
            <person name="Byrne K.P."/>
            <person name="Wolfe K.H."/>
        </authorList>
    </citation>
    <scope>NUCLEOTIDE SEQUENCE [LARGE SCALE GENOMIC DNA]</scope>
    <source>
        <strain evidence="15">ATCC MYA-139 / BCRC 22969 / CBS 8797 / CCRC 22969 / KCTC 17520 / NBRC 10181 / NCYC 3082</strain>
    </source>
</reference>
<dbReference type="InterPro" id="IPR011611">
    <property type="entry name" value="PfkB_dom"/>
</dbReference>
<dbReference type="GO" id="GO:0005634">
    <property type="term" value="C:nucleus"/>
    <property type="evidence" value="ECO:0007669"/>
    <property type="project" value="UniProtKB-SubCell"/>
</dbReference>
<keyword evidence="7 12" id="KW-0418">Kinase</keyword>
<dbReference type="PANTHER" id="PTHR10584:SF166">
    <property type="entry name" value="RIBOKINASE"/>
    <property type="match status" value="1"/>
</dbReference>
<comment type="function">
    <text evidence="12">Catalyzes the phosphorylation of ribose at O-5 in a reaction requiring ATP and magnesium. The resulting D-ribose-5-phosphate can then be used either for sythesis of nucleotides, histidine, and tryptophan, or as a component of the pentose phosphate pathway.</text>
</comment>
<keyword evidence="5 12" id="KW-0479">Metal-binding</keyword>
<dbReference type="PANTHER" id="PTHR10584">
    <property type="entry name" value="SUGAR KINASE"/>
    <property type="match status" value="1"/>
</dbReference>
<evidence type="ECO:0000313" key="15">
    <source>
        <dbReference type="Proteomes" id="UP000006310"/>
    </source>
</evidence>
<evidence type="ECO:0000256" key="10">
    <source>
        <dbReference type="ARBA" id="ARBA00022958"/>
    </source>
</evidence>
<feature type="binding site" evidence="12">
    <location>
        <position position="311"/>
    </location>
    <ligand>
        <name>K(+)</name>
        <dbReference type="ChEBI" id="CHEBI:29103"/>
    </ligand>
</feature>
<dbReference type="Proteomes" id="UP000006310">
    <property type="component" value="Chromosome 3"/>
</dbReference>
<feature type="binding site" evidence="12">
    <location>
        <position position="191"/>
    </location>
    <ligand>
        <name>ATP</name>
        <dbReference type="ChEBI" id="CHEBI:30616"/>
    </ligand>
</feature>
<dbReference type="PROSITE" id="PS00584">
    <property type="entry name" value="PFKB_KINASES_2"/>
    <property type="match status" value="1"/>
</dbReference>
<evidence type="ECO:0000256" key="4">
    <source>
        <dbReference type="ARBA" id="ARBA00022679"/>
    </source>
</evidence>
<dbReference type="CDD" id="cd01174">
    <property type="entry name" value="ribokinase"/>
    <property type="match status" value="1"/>
</dbReference>
<protein>
    <recommendedName>
        <fullName evidence="3 12">Ribokinase</fullName>
        <shortName evidence="12">RK</shortName>
        <ecNumber evidence="2 12">2.7.1.15</ecNumber>
    </recommendedName>
</protein>
<dbReference type="EMBL" id="HE978316">
    <property type="protein sequence ID" value="CCK69197.1"/>
    <property type="molecule type" value="Genomic_DNA"/>
</dbReference>
<evidence type="ECO:0000256" key="2">
    <source>
        <dbReference type="ARBA" id="ARBA00012035"/>
    </source>
</evidence>
<comment type="activity regulation">
    <text evidence="12">Activated by a monovalent cation that binds near, but not in, the active site. The most likely occupant of the site in vivo is potassium. Ion binding induces a conformational change that may alter substrate affinity.</text>
</comment>
<sequence length="330" mass="36424">MSISVVGSLNYDLVTYTERVPDAGETFRANYFETHVGGKGLNQAVALRKLKDSSVPYGIRMVGNVGTDSFGDALLGLLQSHDIDVSHVRKSEGVRTGVATILVENSTGQNRILITEGANGKTVYGSKELETIFPETEDRNMVVFQQETPDPCSVMRWLKKNRPDHQIVFNPSPFKAVDKEDWQLVDVLIVNEIESLQIVQTVFPRDEVKKYEAEIEKDFMKGYNAVCKILQEQCVSEKGPAIVIITLGSKGALYCSNENKEIKFLPAAANVHVVDTTAAGDTFLGAFTTQFYQGANINEAIKFSTRASSVTIQRKGAAESIPMYDEIVNK</sequence>
<gene>
    <name evidence="14" type="primary">KNAG0C00840</name>
    <name evidence="12" type="synonym">RBK1</name>
    <name evidence="14" type="ordered locus">KNAG_0C00840</name>
</gene>
<organism evidence="14 15">
    <name type="scientific">Huiozyma naganishii (strain ATCC MYA-139 / BCRC 22969 / CBS 8797 / KCTC 17520 / NBRC 10181 / NCYC 3082 / Yp74L-3)</name>
    <name type="common">Yeast</name>
    <name type="synonym">Kazachstania naganishii</name>
    <dbReference type="NCBI Taxonomy" id="1071383"/>
    <lineage>
        <taxon>Eukaryota</taxon>
        <taxon>Fungi</taxon>
        <taxon>Dikarya</taxon>
        <taxon>Ascomycota</taxon>
        <taxon>Saccharomycotina</taxon>
        <taxon>Saccharomycetes</taxon>
        <taxon>Saccharomycetales</taxon>
        <taxon>Saccharomycetaceae</taxon>
        <taxon>Huiozyma</taxon>
    </lineage>
</organism>
<reference evidence="15" key="2">
    <citation type="submission" date="2012-08" db="EMBL/GenBank/DDBJ databases">
        <title>Genome sequence of Kazachstania naganishii.</title>
        <authorList>
            <person name="Gordon J.L."/>
            <person name="Armisen D."/>
            <person name="Proux-Wera E."/>
            <person name="OhEigeartaigh S.S."/>
            <person name="Byrne K.P."/>
            <person name="Wolfe K.H."/>
        </authorList>
    </citation>
    <scope>NUCLEOTIDE SEQUENCE [LARGE SCALE GENOMIC DNA]</scope>
    <source>
        <strain evidence="15">ATCC MYA-139 / BCRC 22969 / CBS 8797 / CCRC 22969 / KCTC 17520 / NBRC 10181 / NCYC 3082</strain>
    </source>
</reference>
<feature type="domain" description="Carbohydrate kinase PfkB" evidence="13">
    <location>
        <begin position="3"/>
        <end position="322"/>
    </location>
</feature>
<dbReference type="eggNOG" id="KOG2855">
    <property type="taxonomic scope" value="Eukaryota"/>
</dbReference>